<dbReference type="PANTHER" id="PTHR15615:SF10">
    <property type="entry name" value="PHO85 CYCLIN-2-RELATED"/>
    <property type="match status" value="1"/>
</dbReference>
<keyword evidence="4" id="KW-1185">Reference proteome</keyword>
<feature type="region of interest" description="Disordered" evidence="1">
    <location>
        <begin position="288"/>
        <end position="367"/>
    </location>
</feature>
<dbReference type="OrthoDB" id="10250320at2759"/>
<dbReference type="GO" id="GO:0000307">
    <property type="term" value="C:cyclin-dependent protein kinase holoenzyme complex"/>
    <property type="evidence" value="ECO:0007669"/>
    <property type="project" value="TreeGrafter"/>
</dbReference>
<feature type="compositionally biased region" description="Low complexity" evidence="1">
    <location>
        <begin position="344"/>
        <end position="360"/>
    </location>
</feature>
<dbReference type="InterPro" id="IPR006671">
    <property type="entry name" value="Cyclin_N"/>
</dbReference>
<comment type="caution">
    <text evidence="3">The sequence shown here is derived from an EMBL/GenBank/DDBJ whole genome shotgun (WGS) entry which is preliminary data.</text>
</comment>
<evidence type="ECO:0000256" key="1">
    <source>
        <dbReference type="SAM" id="MobiDB-lite"/>
    </source>
</evidence>
<feature type="compositionally biased region" description="Low complexity" evidence="1">
    <location>
        <begin position="48"/>
        <end position="63"/>
    </location>
</feature>
<dbReference type="InterPro" id="IPR013922">
    <property type="entry name" value="Cyclin_PHO80-like"/>
</dbReference>
<reference evidence="3" key="2">
    <citation type="journal article" date="2022" name="Microbiol. Resour. Announc.">
        <title>Whole-Genome Sequence of Entomortierella parvispora E1425, a Mucoromycotan Fungus Associated with Burkholderiaceae-Related Endosymbiotic Bacteria.</title>
        <authorList>
            <person name="Herlambang A."/>
            <person name="Guo Y."/>
            <person name="Takashima Y."/>
            <person name="Narisawa K."/>
            <person name="Ohta H."/>
            <person name="Nishizawa T."/>
        </authorList>
    </citation>
    <scope>NUCLEOTIDE SEQUENCE</scope>
    <source>
        <strain evidence="3">E1425</strain>
    </source>
</reference>
<dbReference type="PANTHER" id="PTHR15615">
    <property type="match status" value="1"/>
</dbReference>
<feature type="compositionally biased region" description="Low complexity" evidence="1">
    <location>
        <begin position="238"/>
        <end position="256"/>
    </location>
</feature>
<dbReference type="GO" id="GO:0019901">
    <property type="term" value="F:protein kinase binding"/>
    <property type="evidence" value="ECO:0007669"/>
    <property type="project" value="InterPro"/>
</dbReference>
<dbReference type="Pfam" id="PF00134">
    <property type="entry name" value="Cyclin_N"/>
    <property type="match status" value="1"/>
</dbReference>
<protein>
    <submittedName>
        <fullName evidence="3">PHO85 cyclin-1</fullName>
    </submittedName>
</protein>
<gene>
    <name evidence="3" type="ORF">EMPS_07195</name>
</gene>
<dbReference type="AlphaFoldDB" id="A0A9P3HEF6"/>
<dbReference type="GO" id="GO:0016538">
    <property type="term" value="F:cyclin-dependent protein serine/threonine kinase regulator activity"/>
    <property type="evidence" value="ECO:0007669"/>
    <property type="project" value="TreeGrafter"/>
</dbReference>
<dbReference type="SUPFAM" id="SSF47954">
    <property type="entry name" value="Cyclin-like"/>
    <property type="match status" value="1"/>
</dbReference>
<feature type="region of interest" description="Disordered" evidence="1">
    <location>
        <begin position="46"/>
        <end position="99"/>
    </location>
</feature>
<dbReference type="EMBL" id="BQFW01000009">
    <property type="protein sequence ID" value="GJJ74837.1"/>
    <property type="molecule type" value="Genomic_DNA"/>
</dbReference>
<feature type="region of interest" description="Disordered" evidence="1">
    <location>
        <begin position="228"/>
        <end position="275"/>
    </location>
</feature>
<reference evidence="3" key="1">
    <citation type="submission" date="2021-11" db="EMBL/GenBank/DDBJ databases">
        <authorList>
            <person name="Herlambang A."/>
            <person name="Guo Y."/>
            <person name="Takashima Y."/>
            <person name="Nishizawa T."/>
        </authorList>
    </citation>
    <scope>NUCLEOTIDE SEQUENCE</scope>
    <source>
        <strain evidence="3">E1425</strain>
    </source>
</reference>
<evidence type="ECO:0000313" key="3">
    <source>
        <dbReference type="EMBL" id="GJJ74837.1"/>
    </source>
</evidence>
<feature type="compositionally biased region" description="Low complexity" evidence="1">
    <location>
        <begin position="70"/>
        <end position="98"/>
    </location>
</feature>
<dbReference type="InterPro" id="IPR036915">
    <property type="entry name" value="Cyclin-like_sf"/>
</dbReference>
<name>A0A9P3HEF6_9FUNG</name>
<proteinExistence type="predicted"/>
<dbReference type="Proteomes" id="UP000827284">
    <property type="component" value="Unassembled WGS sequence"/>
</dbReference>
<dbReference type="GO" id="GO:0005634">
    <property type="term" value="C:nucleus"/>
    <property type="evidence" value="ECO:0007669"/>
    <property type="project" value="TreeGrafter"/>
</dbReference>
<accession>A0A9P3HEF6</accession>
<dbReference type="CDD" id="cd20557">
    <property type="entry name" value="CYCLIN_ScPCL1-like"/>
    <property type="match status" value="1"/>
</dbReference>
<feature type="domain" description="Cyclin N-terminal" evidence="2">
    <location>
        <begin position="108"/>
        <end position="204"/>
    </location>
</feature>
<evidence type="ECO:0000313" key="4">
    <source>
        <dbReference type="Proteomes" id="UP000827284"/>
    </source>
</evidence>
<organism evidence="3 4">
    <name type="scientific">Entomortierella parvispora</name>
    <dbReference type="NCBI Taxonomy" id="205924"/>
    <lineage>
        <taxon>Eukaryota</taxon>
        <taxon>Fungi</taxon>
        <taxon>Fungi incertae sedis</taxon>
        <taxon>Mucoromycota</taxon>
        <taxon>Mortierellomycotina</taxon>
        <taxon>Mortierellomycetes</taxon>
        <taxon>Mortierellales</taxon>
        <taxon>Mortierellaceae</taxon>
        <taxon>Entomortierella</taxon>
    </lineage>
</organism>
<evidence type="ECO:0000259" key="2">
    <source>
        <dbReference type="Pfam" id="PF00134"/>
    </source>
</evidence>
<sequence length="439" mass="47757">MPSLADQKSYSSRSLEKLFRGPVTQQMIDHIASYAATVIECSPPPSSIPAVPVSPTSPSSHTFPSPPSTPATRSISNSNNNSPDTNDNSSLHCSSSSSEPTAIVVPPLNDFIRILVLNSNVQASTLLPTLVYLARLKSKLPVAAKGMHCTCHRVFLASLILAAKYLNDQSPKNKHWSAHSTVFSVGEVNLMEKQLLSLLDFDLRITEADLAASLHEFMIQQQQSLTLSPSERVSRHVSTLATSTSTTSISTSTIPSKRLSTSRQSLAHHRPSPTSVAATIAVKAATATAATPQETFRRRPSLPNQPCLEEGEVMPVYKSSQRVPQNHYPSPENNQDEEMTLATSASSSSSSSSYSPPESYHVSNKARLTRVNSSIAYGRHQSMPPPSSQGHNAHYLMHHHQNQQHYHHPLSSTTKTHQLQHLPAVSARNGWTDSGRAMC</sequence>
<feature type="compositionally biased region" description="Polar residues" evidence="1">
    <location>
        <begin position="318"/>
        <end position="333"/>
    </location>
</feature>
<dbReference type="Gene3D" id="1.10.472.10">
    <property type="entry name" value="Cyclin-like"/>
    <property type="match status" value="1"/>
</dbReference>